<evidence type="ECO:0000313" key="2">
    <source>
        <dbReference type="EMBL" id="SGY90195.1"/>
    </source>
</evidence>
<name>A0A1L0AQJ2_9GAMM</name>
<dbReference type="Pfam" id="PF13302">
    <property type="entry name" value="Acetyltransf_3"/>
    <property type="match status" value="1"/>
</dbReference>
<dbReference type="SUPFAM" id="SSF55729">
    <property type="entry name" value="Acyl-CoA N-acyltransferases (Nat)"/>
    <property type="match status" value="1"/>
</dbReference>
<reference evidence="3 5" key="2">
    <citation type="submission" date="2016-11" db="EMBL/GenBank/DDBJ databases">
        <authorList>
            <person name="Jaros S."/>
            <person name="Januszkiewicz K."/>
            <person name="Wedrychowicz H."/>
        </authorList>
    </citation>
    <scope>NUCLEOTIDE SEQUENCE [LARGE SCALE GENOMIC DNA]</scope>
    <source>
        <strain evidence="3">NVI 5450</strain>
    </source>
</reference>
<dbReference type="GO" id="GO:0016779">
    <property type="term" value="F:nucleotidyltransferase activity"/>
    <property type="evidence" value="ECO:0007669"/>
    <property type="project" value="UniProtKB-KW"/>
</dbReference>
<reference evidence="2 4" key="1">
    <citation type="submission" date="2016-11" db="EMBL/GenBank/DDBJ databases">
        <authorList>
            <person name="Klemetsen T."/>
        </authorList>
    </citation>
    <scope>NUCLEOTIDE SEQUENCE [LARGE SCALE GENOMIC DNA]</scope>
    <source>
        <strain evidence="2">MT 2528</strain>
    </source>
</reference>
<evidence type="ECO:0000313" key="5">
    <source>
        <dbReference type="Proteomes" id="UP000183794"/>
    </source>
</evidence>
<dbReference type="PANTHER" id="PTHR43415">
    <property type="entry name" value="SPERMIDINE N(1)-ACETYLTRANSFERASE"/>
    <property type="match status" value="1"/>
</dbReference>
<sequence length="244" mass="27889">MLEYDIAIGAPGSTTWERACLGIPSVIIPLADNQIYISKKMIAVNAAINLDVQSTETELLAAVEEIKKKYDVFRATNLGLCDGLGVKRVVAHINALSIDIIQIKMRSARETDIEIIYQWQCHENTRRYALNPFIPTYSEHETWMSNKTMDKKHYFYLIELEGIRVGAVRLDRLKAREYVVSIFISPDYYGKGLAKQALSYIDYIHRHVTIHATVLKENIASQKLFLSADYQRTSDESFIRTPVI</sequence>
<dbReference type="AlphaFoldDB" id="A0A1L0AQJ2"/>
<organism evidence="3 5">
    <name type="scientific">Moritella viscosa</name>
    <dbReference type="NCBI Taxonomy" id="80854"/>
    <lineage>
        <taxon>Bacteria</taxon>
        <taxon>Pseudomonadati</taxon>
        <taxon>Pseudomonadota</taxon>
        <taxon>Gammaproteobacteria</taxon>
        <taxon>Alteromonadales</taxon>
        <taxon>Moritellaceae</taxon>
        <taxon>Moritella</taxon>
    </lineage>
</organism>
<dbReference type="Gene3D" id="3.40.50.2000">
    <property type="entry name" value="Glycogen Phosphorylase B"/>
    <property type="match status" value="1"/>
</dbReference>
<gene>
    <name evidence="2" type="ORF">MT2528_1879</name>
    <name evidence="3" type="ORF">NVI5450_2101</name>
</gene>
<keyword evidence="4" id="KW-1185">Reference proteome</keyword>
<dbReference type="CDD" id="cd04301">
    <property type="entry name" value="NAT_SF"/>
    <property type="match status" value="1"/>
</dbReference>
<dbReference type="SUPFAM" id="SSF53756">
    <property type="entry name" value="UDP-Glycosyltransferase/glycogen phosphorylase"/>
    <property type="match status" value="1"/>
</dbReference>
<dbReference type="PROSITE" id="PS51186">
    <property type="entry name" value="GNAT"/>
    <property type="match status" value="1"/>
</dbReference>
<proteinExistence type="predicted"/>
<dbReference type="InterPro" id="IPR016181">
    <property type="entry name" value="Acyl_CoA_acyltransferase"/>
</dbReference>
<keyword evidence="3" id="KW-0548">Nucleotidyltransferase</keyword>
<dbReference type="EMBL" id="FPLD01000056">
    <property type="protein sequence ID" value="SGY98668.1"/>
    <property type="molecule type" value="Genomic_DNA"/>
</dbReference>
<dbReference type="InterPro" id="IPR000182">
    <property type="entry name" value="GNAT_dom"/>
</dbReference>
<accession>A0A1L0AQJ2</accession>
<evidence type="ECO:0000259" key="1">
    <source>
        <dbReference type="PROSITE" id="PS51186"/>
    </source>
</evidence>
<keyword evidence="3" id="KW-0808">Transferase</keyword>
<dbReference type="OrthoDB" id="9788924at2"/>
<dbReference type="Proteomes" id="UP000182660">
    <property type="component" value="Unassembled WGS sequence"/>
</dbReference>
<feature type="domain" description="N-acetyltransferase" evidence="1">
    <location>
        <begin position="103"/>
        <end position="244"/>
    </location>
</feature>
<evidence type="ECO:0000313" key="4">
    <source>
        <dbReference type="Proteomes" id="UP000182660"/>
    </source>
</evidence>
<protein>
    <submittedName>
        <fullName evidence="3">N-Acetylneuraminate cytidylyltransferase</fullName>
    </submittedName>
</protein>
<dbReference type="PANTHER" id="PTHR43415:SF3">
    <property type="entry name" value="GNAT-FAMILY ACETYLTRANSFERASE"/>
    <property type="match status" value="1"/>
</dbReference>
<dbReference type="EMBL" id="FPLJ01000047">
    <property type="protein sequence ID" value="SGY90195.1"/>
    <property type="molecule type" value="Genomic_DNA"/>
</dbReference>
<dbReference type="Proteomes" id="UP000183794">
    <property type="component" value="Unassembled WGS sequence"/>
</dbReference>
<evidence type="ECO:0000313" key="3">
    <source>
        <dbReference type="EMBL" id="SGY98668.1"/>
    </source>
</evidence>
<dbReference type="Gene3D" id="3.40.630.30">
    <property type="match status" value="1"/>
</dbReference>
<dbReference type="GO" id="GO:0016747">
    <property type="term" value="F:acyltransferase activity, transferring groups other than amino-acyl groups"/>
    <property type="evidence" value="ECO:0007669"/>
    <property type="project" value="InterPro"/>
</dbReference>